<gene>
    <name evidence="3" type="ORF">VNO78_34755</name>
</gene>
<dbReference type="Pfam" id="PF17919">
    <property type="entry name" value="RT_RNaseH_2"/>
    <property type="match status" value="1"/>
</dbReference>
<dbReference type="InterPro" id="IPR050951">
    <property type="entry name" value="Retrovirus_Pol_polyprotein"/>
</dbReference>
<reference evidence="3 4" key="1">
    <citation type="submission" date="2024-01" db="EMBL/GenBank/DDBJ databases">
        <title>The genomes of 5 underutilized Papilionoideae crops provide insights into root nodulation and disease resistanc.</title>
        <authorList>
            <person name="Jiang F."/>
        </authorList>
    </citation>
    <scope>NUCLEOTIDE SEQUENCE [LARGE SCALE GENOMIC DNA]</scope>
    <source>
        <strain evidence="3">DUOXIRENSHENG_FW03</strain>
        <tissue evidence="3">Leaves</tissue>
    </source>
</reference>
<evidence type="ECO:0000259" key="2">
    <source>
        <dbReference type="PROSITE" id="PS50878"/>
    </source>
</evidence>
<dbReference type="GO" id="GO:0003824">
    <property type="term" value="F:catalytic activity"/>
    <property type="evidence" value="ECO:0007669"/>
    <property type="project" value="UniProtKB-KW"/>
</dbReference>
<feature type="domain" description="Reverse transcriptase" evidence="2">
    <location>
        <begin position="1"/>
        <end position="82"/>
    </location>
</feature>
<dbReference type="InterPro" id="IPR000477">
    <property type="entry name" value="RT_dom"/>
</dbReference>
<evidence type="ECO:0000313" key="3">
    <source>
        <dbReference type="EMBL" id="KAK7376291.1"/>
    </source>
</evidence>
<dbReference type="InterPro" id="IPR041577">
    <property type="entry name" value="RT_RNaseH_2"/>
</dbReference>
<dbReference type="PROSITE" id="PS50878">
    <property type="entry name" value="RT_POL"/>
    <property type="match status" value="1"/>
</dbReference>
<keyword evidence="1" id="KW-0511">Multifunctional enzyme</keyword>
<protein>
    <recommendedName>
        <fullName evidence="2">Reverse transcriptase domain-containing protein</fullName>
    </recommendedName>
</protein>
<dbReference type="EMBL" id="JAYMYS010000028">
    <property type="protein sequence ID" value="KAK7376291.1"/>
    <property type="molecule type" value="Genomic_DNA"/>
</dbReference>
<dbReference type="InterPro" id="IPR043128">
    <property type="entry name" value="Rev_trsase/Diguanyl_cyclase"/>
</dbReference>
<evidence type="ECO:0000256" key="1">
    <source>
        <dbReference type="ARBA" id="ARBA00023268"/>
    </source>
</evidence>
<dbReference type="FunFam" id="3.30.70.270:FF:000020">
    <property type="entry name" value="Transposon Tf2-6 polyprotein-like Protein"/>
    <property type="match status" value="1"/>
</dbReference>
<dbReference type="SUPFAM" id="SSF56672">
    <property type="entry name" value="DNA/RNA polymerases"/>
    <property type="match status" value="1"/>
</dbReference>
<proteinExistence type="predicted"/>
<dbReference type="Pfam" id="PF00078">
    <property type="entry name" value="RVT_1"/>
    <property type="match status" value="1"/>
</dbReference>
<accession>A0AAN9NNK6</accession>
<organism evidence="3 4">
    <name type="scientific">Psophocarpus tetragonolobus</name>
    <name type="common">Winged bean</name>
    <name type="synonym">Dolichos tetragonolobus</name>
    <dbReference type="NCBI Taxonomy" id="3891"/>
    <lineage>
        <taxon>Eukaryota</taxon>
        <taxon>Viridiplantae</taxon>
        <taxon>Streptophyta</taxon>
        <taxon>Embryophyta</taxon>
        <taxon>Tracheophyta</taxon>
        <taxon>Spermatophyta</taxon>
        <taxon>Magnoliopsida</taxon>
        <taxon>eudicotyledons</taxon>
        <taxon>Gunneridae</taxon>
        <taxon>Pentapetalae</taxon>
        <taxon>rosids</taxon>
        <taxon>fabids</taxon>
        <taxon>Fabales</taxon>
        <taxon>Fabaceae</taxon>
        <taxon>Papilionoideae</taxon>
        <taxon>50 kb inversion clade</taxon>
        <taxon>NPAAA clade</taxon>
        <taxon>indigoferoid/millettioid clade</taxon>
        <taxon>Phaseoleae</taxon>
        <taxon>Psophocarpus</taxon>
    </lineage>
</organism>
<dbReference type="PANTHER" id="PTHR37984:SF5">
    <property type="entry name" value="PROTEIN NYNRIN-LIKE"/>
    <property type="match status" value="1"/>
</dbReference>
<dbReference type="Gene3D" id="3.30.70.270">
    <property type="match status" value="2"/>
</dbReference>
<dbReference type="CDD" id="cd01647">
    <property type="entry name" value="RT_LTR"/>
    <property type="match status" value="1"/>
</dbReference>
<sequence>MPFGLTNAPNTFTRLMNHVIRNCIGKFVVIYFDDILIYIKSLYEHLGHLSEVLKILRDNNLFANLEKCTFCKENLNLLGFIIGKEEVKVDLEKIKAIQDWPTPKSVGDIRSFHGLNFFYRRFVKDFSTLASPLNELVKKDVPFIWGEAQGKAFNVLKEKPTNAPILALPNFEQTFELECDASGLGIGVVLLQGATPLLTLVKNFLGSP</sequence>
<comment type="caution">
    <text evidence="3">The sequence shown here is derived from an EMBL/GenBank/DDBJ whole genome shotgun (WGS) entry which is preliminary data.</text>
</comment>
<dbReference type="AlphaFoldDB" id="A0AAN9NNK6"/>
<evidence type="ECO:0000313" key="4">
    <source>
        <dbReference type="Proteomes" id="UP001386955"/>
    </source>
</evidence>
<name>A0AAN9NNK6_PSOTE</name>
<dbReference type="FunFam" id="3.30.70.270:FF:000003">
    <property type="entry name" value="Transposon Ty3-G Gag-Pol polyprotein"/>
    <property type="match status" value="1"/>
</dbReference>
<dbReference type="PANTHER" id="PTHR37984">
    <property type="entry name" value="PROTEIN CBG26694"/>
    <property type="match status" value="1"/>
</dbReference>
<keyword evidence="4" id="KW-1185">Reference proteome</keyword>
<dbReference type="InterPro" id="IPR043502">
    <property type="entry name" value="DNA/RNA_pol_sf"/>
</dbReference>
<dbReference type="Proteomes" id="UP001386955">
    <property type="component" value="Unassembled WGS sequence"/>
</dbReference>